<organism evidence="1 2">
    <name type="scientific">Trachymyrmex cornetzi</name>
    <dbReference type="NCBI Taxonomy" id="471704"/>
    <lineage>
        <taxon>Eukaryota</taxon>
        <taxon>Metazoa</taxon>
        <taxon>Ecdysozoa</taxon>
        <taxon>Arthropoda</taxon>
        <taxon>Hexapoda</taxon>
        <taxon>Insecta</taxon>
        <taxon>Pterygota</taxon>
        <taxon>Neoptera</taxon>
        <taxon>Endopterygota</taxon>
        <taxon>Hymenoptera</taxon>
        <taxon>Apocrita</taxon>
        <taxon>Aculeata</taxon>
        <taxon>Formicoidea</taxon>
        <taxon>Formicidae</taxon>
        <taxon>Myrmicinae</taxon>
        <taxon>Trachymyrmex</taxon>
    </lineage>
</organism>
<keyword evidence="2" id="KW-1185">Reference proteome</keyword>
<name>A0A151K2M7_9HYME</name>
<comment type="caution">
    <text evidence="1">The sequence shown here is derived from an EMBL/GenBank/DDBJ whole genome shotgun (WGS) entry which is preliminary data.</text>
</comment>
<accession>A0A151K2M7</accession>
<proteinExistence type="predicted"/>
<feature type="non-terminal residue" evidence="1">
    <location>
        <position position="86"/>
    </location>
</feature>
<evidence type="ECO:0000313" key="2">
    <source>
        <dbReference type="Proteomes" id="UP000078492"/>
    </source>
</evidence>
<sequence>CDGNANATRREYVARLPNRLPDKLVFSLTFQRLKEIGSFNDSPGTLLLLKIWLCMLEISSSIWKTLSADGCHPYCNFGGLTREYRI</sequence>
<reference evidence="1 2" key="1">
    <citation type="submission" date="2015-09" db="EMBL/GenBank/DDBJ databases">
        <title>Trachymyrmex cornetzi WGS genome.</title>
        <authorList>
            <person name="Nygaard S."/>
            <person name="Hu H."/>
            <person name="Boomsma J."/>
            <person name="Zhang G."/>
        </authorList>
    </citation>
    <scope>NUCLEOTIDE SEQUENCE [LARGE SCALE GENOMIC DNA]</scope>
    <source>
        <strain evidence="1">Tcor2-1</strain>
        <tissue evidence="1">Whole body</tissue>
    </source>
</reference>
<dbReference type="EMBL" id="LKEY01012804">
    <property type="protein sequence ID" value="KYN50376.1"/>
    <property type="molecule type" value="Genomic_DNA"/>
</dbReference>
<dbReference type="AlphaFoldDB" id="A0A151K2M7"/>
<dbReference type="Proteomes" id="UP000078492">
    <property type="component" value="Unassembled WGS sequence"/>
</dbReference>
<evidence type="ECO:0000313" key="1">
    <source>
        <dbReference type="EMBL" id="KYN50376.1"/>
    </source>
</evidence>
<gene>
    <name evidence="1" type="ORF">ALC57_00013</name>
</gene>
<protein>
    <submittedName>
        <fullName evidence="1">Uncharacterized protein</fullName>
    </submittedName>
</protein>